<reference evidence="3" key="2">
    <citation type="submission" date="2020-05" db="UniProtKB">
        <authorList>
            <consortium name="EnsemblMetazoa"/>
        </authorList>
    </citation>
    <scope>IDENTIFICATION</scope>
    <source>
        <strain evidence="3">Ngousso</strain>
    </source>
</reference>
<dbReference type="EnsemblMetazoa" id="ACON013362-RA">
    <property type="protein sequence ID" value="ACON013362-PA"/>
    <property type="gene ID" value="ACON013362"/>
</dbReference>
<keyword evidence="2" id="KW-1133">Transmembrane helix</keyword>
<reference key="1">
    <citation type="journal article" date="2019" name="Genes (Basel)">
        <title>A High-Quality De novo Genome Assembly from a Single Mosquito Using PacBio Sequencing.</title>
        <authorList>
            <person name="Kingan S.B."/>
            <person name="Heaton H."/>
            <person name="Cudini J."/>
            <person name="Lambert C.C."/>
            <person name="Baybayan P."/>
            <person name="Galvin B.D."/>
            <person name="Durbin R."/>
            <person name="Korlach J."/>
            <person name="Lawniczak M.K.N."/>
        </authorList>
    </citation>
    <scope>NUCLEOTIDE SEQUENCE [LARGE SCALE GENOMIC DNA]</scope>
    <source>
        <strain>Mali-NIH</strain>
    </source>
</reference>
<dbReference type="Proteomes" id="UP001105220">
    <property type="component" value="Unplaced"/>
</dbReference>
<evidence type="ECO:0000313" key="3">
    <source>
        <dbReference type="EnsemblMetazoa" id="ACON013362-PA"/>
    </source>
</evidence>
<protein>
    <submittedName>
        <fullName evidence="3">Uncharacterized protein</fullName>
    </submittedName>
</protein>
<name>A0A6E8W8K0_ANOCL</name>
<keyword evidence="4" id="KW-1185">Reference proteome</keyword>
<proteinExistence type="predicted"/>
<evidence type="ECO:0000256" key="1">
    <source>
        <dbReference type="SAM" id="MobiDB-lite"/>
    </source>
</evidence>
<feature type="transmembrane region" description="Helical" evidence="2">
    <location>
        <begin position="141"/>
        <end position="174"/>
    </location>
</feature>
<sequence length="184" mass="19842">MAWLKKNHSLLLLLNNNLRININDKLPLNHATTDNTYNCNNLKRHSSSSSTRGSGAARPAPPYPAAVGDVDRADRVATGTTGCTFSLKPSPSLSLFSSVTNLFYHHRKAFRRKSGGIDGRRAIAVASPHGQQYRQLLVETIATALVLVHSIVFVVVAPAVSSMIATATVVLVQLRTNSLASLRS</sequence>
<organism evidence="3 4">
    <name type="scientific">Anopheles coluzzii</name>
    <name type="common">African malaria mosquito</name>
    <dbReference type="NCBI Taxonomy" id="1518534"/>
    <lineage>
        <taxon>Eukaryota</taxon>
        <taxon>Metazoa</taxon>
        <taxon>Ecdysozoa</taxon>
        <taxon>Arthropoda</taxon>
        <taxon>Hexapoda</taxon>
        <taxon>Insecta</taxon>
        <taxon>Pterygota</taxon>
        <taxon>Neoptera</taxon>
        <taxon>Endopterygota</taxon>
        <taxon>Diptera</taxon>
        <taxon>Nematocera</taxon>
        <taxon>Culicoidea</taxon>
        <taxon>Culicidae</taxon>
        <taxon>Anophelinae</taxon>
        <taxon>Anopheles</taxon>
    </lineage>
</organism>
<evidence type="ECO:0000256" key="2">
    <source>
        <dbReference type="SAM" id="Phobius"/>
    </source>
</evidence>
<keyword evidence="2" id="KW-0472">Membrane</keyword>
<keyword evidence="2" id="KW-0812">Transmembrane</keyword>
<feature type="region of interest" description="Disordered" evidence="1">
    <location>
        <begin position="39"/>
        <end position="65"/>
    </location>
</feature>
<dbReference type="AlphaFoldDB" id="A0A6E8W8K0"/>
<dbReference type="VEuPathDB" id="VectorBase:ACON013362"/>
<feature type="compositionally biased region" description="Low complexity" evidence="1">
    <location>
        <begin position="47"/>
        <end position="58"/>
    </location>
</feature>
<accession>A0A6E8W8K0</accession>
<evidence type="ECO:0000313" key="4">
    <source>
        <dbReference type="Proteomes" id="UP001105220"/>
    </source>
</evidence>